<dbReference type="InterPro" id="IPR000914">
    <property type="entry name" value="SBP_5_dom"/>
</dbReference>
<dbReference type="InterPro" id="IPR030678">
    <property type="entry name" value="Peptide/Ni-bd"/>
</dbReference>
<evidence type="ECO:0000259" key="4">
    <source>
        <dbReference type="Pfam" id="PF00496"/>
    </source>
</evidence>
<dbReference type="PANTHER" id="PTHR30290">
    <property type="entry name" value="PERIPLASMIC BINDING COMPONENT OF ABC TRANSPORTER"/>
    <property type="match status" value="1"/>
</dbReference>
<dbReference type="PANTHER" id="PTHR30290:SF64">
    <property type="entry name" value="ABC TRANSPORTER PERIPLASMIC BINDING PROTEIN"/>
    <property type="match status" value="1"/>
</dbReference>
<dbReference type="InterPro" id="IPR039424">
    <property type="entry name" value="SBP_5"/>
</dbReference>
<comment type="similarity">
    <text evidence="2">Belongs to the bacterial solute-binding protein 5 family.</text>
</comment>
<comment type="subcellular location">
    <subcellularLocation>
        <location evidence="1">Periplasm</location>
    </subcellularLocation>
</comment>
<dbReference type="GO" id="GO:0042884">
    <property type="term" value="P:microcin transport"/>
    <property type="evidence" value="ECO:0007669"/>
    <property type="project" value="TreeGrafter"/>
</dbReference>
<dbReference type="Pfam" id="PF00496">
    <property type="entry name" value="SBP_bac_5"/>
    <property type="match status" value="1"/>
</dbReference>
<dbReference type="Proteomes" id="UP000199441">
    <property type="component" value="Unassembled WGS sequence"/>
</dbReference>
<proteinExistence type="inferred from homology"/>
<dbReference type="PIRSF" id="PIRSF002741">
    <property type="entry name" value="MppA"/>
    <property type="match status" value="1"/>
</dbReference>
<dbReference type="STRING" id="670155.SAMN04488001_3403"/>
<protein>
    <submittedName>
        <fullName evidence="5">Microcin C transport system substrate-binding protein</fullName>
    </submittedName>
</protein>
<keyword evidence="3" id="KW-0732">Signal</keyword>
<dbReference type="SUPFAM" id="SSF53850">
    <property type="entry name" value="Periplasmic binding protein-like II"/>
    <property type="match status" value="1"/>
</dbReference>
<organism evidence="5 6">
    <name type="scientific">Litoreibacter albidus</name>
    <dbReference type="NCBI Taxonomy" id="670155"/>
    <lineage>
        <taxon>Bacteria</taxon>
        <taxon>Pseudomonadati</taxon>
        <taxon>Pseudomonadota</taxon>
        <taxon>Alphaproteobacteria</taxon>
        <taxon>Rhodobacterales</taxon>
        <taxon>Roseobacteraceae</taxon>
        <taxon>Litoreibacter</taxon>
    </lineage>
</organism>
<dbReference type="OrthoDB" id="9803988at2"/>
<evidence type="ECO:0000256" key="2">
    <source>
        <dbReference type="ARBA" id="ARBA00005695"/>
    </source>
</evidence>
<dbReference type="Gene3D" id="3.10.105.10">
    <property type="entry name" value="Dipeptide-binding Protein, Domain 3"/>
    <property type="match status" value="1"/>
</dbReference>
<accession>A0A1H3C931</accession>
<evidence type="ECO:0000256" key="3">
    <source>
        <dbReference type="ARBA" id="ARBA00022729"/>
    </source>
</evidence>
<dbReference type="AlphaFoldDB" id="A0A1H3C931"/>
<evidence type="ECO:0000256" key="1">
    <source>
        <dbReference type="ARBA" id="ARBA00004418"/>
    </source>
</evidence>
<dbReference type="GO" id="GO:0030288">
    <property type="term" value="C:outer membrane-bounded periplasmic space"/>
    <property type="evidence" value="ECO:0007669"/>
    <property type="project" value="TreeGrafter"/>
</dbReference>
<dbReference type="GO" id="GO:0015833">
    <property type="term" value="P:peptide transport"/>
    <property type="evidence" value="ECO:0007669"/>
    <property type="project" value="TreeGrafter"/>
</dbReference>
<feature type="domain" description="Solute-binding protein family 5" evidence="4">
    <location>
        <begin position="125"/>
        <end position="532"/>
    </location>
</feature>
<dbReference type="GO" id="GO:0043190">
    <property type="term" value="C:ATP-binding cassette (ABC) transporter complex"/>
    <property type="evidence" value="ECO:0007669"/>
    <property type="project" value="InterPro"/>
</dbReference>
<dbReference type="GO" id="GO:1904680">
    <property type="term" value="F:peptide transmembrane transporter activity"/>
    <property type="evidence" value="ECO:0007669"/>
    <property type="project" value="TreeGrafter"/>
</dbReference>
<evidence type="ECO:0000313" key="6">
    <source>
        <dbReference type="Proteomes" id="UP000199441"/>
    </source>
</evidence>
<dbReference type="CDD" id="cd08497">
    <property type="entry name" value="MbnE-like"/>
    <property type="match status" value="1"/>
</dbReference>
<evidence type="ECO:0000313" key="5">
    <source>
        <dbReference type="EMBL" id="SDX50595.1"/>
    </source>
</evidence>
<dbReference type="Gene3D" id="3.40.190.10">
    <property type="entry name" value="Periplasmic binding protein-like II"/>
    <property type="match status" value="1"/>
</dbReference>
<dbReference type="EMBL" id="FNOI01000008">
    <property type="protein sequence ID" value="SDX50595.1"/>
    <property type="molecule type" value="Genomic_DNA"/>
</dbReference>
<dbReference type="RefSeq" id="WP_089948172.1">
    <property type="nucleotide sequence ID" value="NZ_FNOI01000008.1"/>
</dbReference>
<keyword evidence="6" id="KW-1185">Reference proteome</keyword>
<gene>
    <name evidence="5" type="ORF">SAMN04488001_3403</name>
</gene>
<reference evidence="6" key="1">
    <citation type="submission" date="2016-10" db="EMBL/GenBank/DDBJ databases">
        <authorList>
            <person name="Varghese N."/>
            <person name="Submissions S."/>
        </authorList>
    </citation>
    <scope>NUCLEOTIDE SEQUENCE [LARGE SCALE GENOMIC DNA]</scope>
    <source>
        <strain evidence="6">DSM 26922</strain>
    </source>
</reference>
<name>A0A1H3C931_9RHOB</name>
<sequence length="633" mass="71134">MKNRHSQALARRHPAQSRRMKWMGAGLLLVAATLTSVNVARAETIIKAHGFSDFGELKYPEGFAHLDYVNPDAPKGGEVSVSASGTFDSMNPFSRKGRAGALSGNAFEQLMVTVDDDPYGSYCLLCESLEYPESQEWVIFNLRPEAKFSDGTPLTAHDVVFTVNSALTDGLPSFAKAVSKFYKSYEALDDHRIKFTFNDGLPRKGLILQAGASFVFSKAWFEANNANIKDARLEPAVGSGPYVAKVIDPPRRLIYERNPDYWGADLPINKGRWNFDSIRIEYFADDTAAMEAFKSGVYNFRRESSSLKWATAYDFPGVKDGTIVKAELPNGSLPPAYGMVFNLRRDKFDDPRVREALQLMYNFTWTNETLQFGLFAQRDSFWQNTDLAAHGVAEGLELEYLKSVEHLLEDKSVLTEPVVMAHKSSGRQLDRKNMRKANALLAEAGWEADANGVLSKDGKPLEIEFLSGSVAYDRLIQPYIENLKRVGIQAKYTRVDPAQYTNRERGFDWDMIYDGYANYIQEDNGISQRFGSEDAEYSLFNPSGYSSPAVDALIKVMLDAKTLEEMQAAVRAADRILRAARIMIPAWYNDTFWVAYYDMFEHPEKLPPLALGHLDFWWYNADKAAALKAKGAL</sequence>